<feature type="transmembrane region" description="Helical" evidence="1">
    <location>
        <begin position="21"/>
        <end position="42"/>
    </location>
</feature>
<feature type="domain" description="Histidine kinase/HSP90-like ATPase" evidence="2">
    <location>
        <begin position="304"/>
        <end position="388"/>
    </location>
</feature>
<feature type="transmembrane region" description="Helical" evidence="1">
    <location>
        <begin position="442"/>
        <end position="463"/>
    </location>
</feature>
<dbReference type="RefSeq" id="WP_070852228.1">
    <property type="nucleotide sequence ID" value="NZ_JASOMP010000001.1"/>
</dbReference>
<proteinExistence type="predicted"/>
<keyword evidence="3" id="KW-0547">Nucleotide-binding</keyword>
<dbReference type="EMBL" id="JASOOY020000008">
    <property type="protein sequence ID" value="MEO3716404.1"/>
    <property type="molecule type" value="Genomic_DNA"/>
</dbReference>
<dbReference type="Gene3D" id="3.30.565.10">
    <property type="entry name" value="Histidine kinase-like ATPase, C-terminal domain"/>
    <property type="match status" value="1"/>
</dbReference>
<evidence type="ECO:0000313" key="3">
    <source>
        <dbReference type="EMBL" id="MEO3716404.1"/>
    </source>
</evidence>
<feature type="transmembrane region" description="Helical" evidence="1">
    <location>
        <begin position="168"/>
        <end position="192"/>
    </location>
</feature>
<evidence type="ECO:0000256" key="1">
    <source>
        <dbReference type="SAM" id="Phobius"/>
    </source>
</evidence>
<dbReference type="InterPro" id="IPR003594">
    <property type="entry name" value="HATPase_dom"/>
</dbReference>
<comment type="caution">
    <text evidence="3">The sequence shown here is derived from an EMBL/GenBank/DDBJ whole genome shotgun (WGS) entry which is preliminary data.</text>
</comment>
<dbReference type="SUPFAM" id="SSF55874">
    <property type="entry name" value="ATPase domain of HSP90 chaperone/DNA topoisomerase II/histidine kinase"/>
    <property type="match status" value="1"/>
</dbReference>
<keyword evidence="3" id="KW-0067">ATP-binding</keyword>
<organism evidence="3 4">
    <name type="scientific">Corynebacterium amycolatum</name>
    <dbReference type="NCBI Taxonomy" id="43765"/>
    <lineage>
        <taxon>Bacteria</taxon>
        <taxon>Bacillati</taxon>
        <taxon>Actinomycetota</taxon>
        <taxon>Actinomycetes</taxon>
        <taxon>Mycobacteriales</taxon>
        <taxon>Corynebacteriaceae</taxon>
        <taxon>Corynebacterium</taxon>
    </lineage>
</organism>
<dbReference type="GO" id="GO:0005524">
    <property type="term" value="F:ATP binding"/>
    <property type="evidence" value="ECO:0007669"/>
    <property type="project" value="UniProtKB-KW"/>
</dbReference>
<dbReference type="Proteomes" id="UP001223646">
    <property type="component" value="Unassembled WGS sequence"/>
</dbReference>
<gene>
    <name evidence="3" type="ORF">QP460_002200</name>
</gene>
<evidence type="ECO:0000313" key="4">
    <source>
        <dbReference type="Proteomes" id="UP001223646"/>
    </source>
</evidence>
<feature type="transmembrane region" description="Helical" evidence="1">
    <location>
        <begin position="558"/>
        <end position="579"/>
    </location>
</feature>
<reference evidence="3" key="1">
    <citation type="submission" date="2023-05" db="EMBL/GenBank/DDBJ databases">
        <authorList>
            <person name="Du J."/>
        </authorList>
    </citation>
    <scope>NUCLEOTIDE SEQUENCE</scope>
    <source>
        <strain evidence="3">UMB1064</strain>
    </source>
</reference>
<reference evidence="3" key="2">
    <citation type="submission" date="2024-05" db="EMBL/GenBank/DDBJ databases">
        <authorList>
            <person name="Wolfe A."/>
        </authorList>
    </citation>
    <scope>NUCLEOTIDE SEQUENCE</scope>
    <source>
        <strain evidence="3">UMB1064</strain>
    </source>
</reference>
<sequence>MERWNPDSALAGQSPSIEMSVLRSGAIIIAVTGFLWQIESAIRSVPLENFMSHWFPFASLLIFILSDMLLIWAVVNNTRRGLIAALRVPMYIMLVFLMLVSTYWDLPHNSIGNALWYSPFSGLALAAFALTVPLHISLSVMVFVPGLIAVINSWLLGHTFWLDMLSDVGFNLINTFPFVIIAGSAQPVARLIDYTYENSRKVNERAERMRVRGEAMSSFNAYVHDYVLAALSAIGKGSKIDFSLDEQTGLFFSPRQTVSGRTFAEAVRAQLLSVSSDISVTLDTSEEGGPVRLPGEVANTFLLAATEVANNAKRHAGTTAEKKCHIRVDSGEVSIDFRDDGSGFDPEGIDPHRAGIRLSVKGRMEALRGGDALVKSKPGKGTQVILKWHGNTSPVEEEDVVDSSAHTTSLYDLMGMSIVFSWQFYGAIVGVLFMVLVSNGQLFITAGQISLALAIGLLGLIMYGRHSQLPLNRAFVIGVAIVVLAGVGLYQPIPNNLEWSYFWHFSLISFASALLAIRGRPWVALNSVLGGAILVEILKFFPFAPSDSTHISISGVDLLVRSVMLVAGILTSIMVRFFMRTVPQSIQDYNRALYAAGAAKEYEISSQSNYEWLQRRVGPIFSAAAVLDKPTPRLQLRARLTEQLLRDVLRSPHLNVGSLHQAVWDARARGVHVRLLDDRNHTQAVSGSTDVRRIPLVDDDSAVAKLMPSFLEAIDNAEEGSVTIRLLPPGRRAFASISDDNGVQRFDEAGERIVMSRD</sequence>
<dbReference type="InterPro" id="IPR036890">
    <property type="entry name" value="HATPase_C_sf"/>
</dbReference>
<dbReference type="Pfam" id="PF02518">
    <property type="entry name" value="HATPase_c"/>
    <property type="match status" value="1"/>
</dbReference>
<keyword evidence="1" id="KW-0472">Membrane</keyword>
<dbReference type="AlphaFoldDB" id="A0AAW9SGQ6"/>
<feature type="transmembrane region" description="Helical" evidence="1">
    <location>
        <begin position="413"/>
        <end position="436"/>
    </location>
</feature>
<feature type="transmembrane region" description="Helical" evidence="1">
    <location>
        <begin position="116"/>
        <end position="134"/>
    </location>
</feature>
<feature type="transmembrane region" description="Helical" evidence="1">
    <location>
        <begin position="499"/>
        <end position="517"/>
    </location>
</feature>
<keyword evidence="1" id="KW-0812">Transmembrane</keyword>
<feature type="transmembrane region" description="Helical" evidence="1">
    <location>
        <begin position="141"/>
        <end position="162"/>
    </location>
</feature>
<name>A0AAW9SGQ6_CORAY</name>
<feature type="transmembrane region" description="Helical" evidence="1">
    <location>
        <begin position="524"/>
        <end position="543"/>
    </location>
</feature>
<feature type="transmembrane region" description="Helical" evidence="1">
    <location>
        <begin position="82"/>
        <end position="104"/>
    </location>
</feature>
<evidence type="ECO:0000259" key="2">
    <source>
        <dbReference type="Pfam" id="PF02518"/>
    </source>
</evidence>
<keyword evidence="1" id="KW-1133">Transmembrane helix</keyword>
<feature type="transmembrane region" description="Helical" evidence="1">
    <location>
        <begin position="54"/>
        <end position="75"/>
    </location>
</feature>
<protein>
    <submittedName>
        <fullName evidence="3">ATP-binding protein</fullName>
    </submittedName>
</protein>
<feature type="transmembrane region" description="Helical" evidence="1">
    <location>
        <begin position="475"/>
        <end position="493"/>
    </location>
</feature>
<accession>A0AAW9SGQ6</accession>